<dbReference type="Proteomes" id="UP000659654">
    <property type="component" value="Unassembled WGS sequence"/>
</dbReference>
<accession>A0A7I8WL87</accession>
<gene>
    <name evidence="1" type="ORF">BXYJ_LOCUS6021</name>
</gene>
<reference evidence="1" key="1">
    <citation type="submission" date="2020-09" db="EMBL/GenBank/DDBJ databases">
        <authorList>
            <person name="Kikuchi T."/>
        </authorList>
    </citation>
    <scope>NUCLEOTIDE SEQUENCE</scope>
    <source>
        <strain evidence="1">Ka4C1</strain>
    </source>
</reference>
<organism evidence="1 2">
    <name type="scientific">Bursaphelenchus xylophilus</name>
    <name type="common">Pinewood nematode worm</name>
    <name type="synonym">Aphelenchoides xylophilus</name>
    <dbReference type="NCBI Taxonomy" id="6326"/>
    <lineage>
        <taxon>Eukaryota</taxon>
        <taxon>Metazoa</taxon>
        <taxon>Ecdysozoa</taxon>
        <taxon>Nematoda</taxon>
        <taxon>Chromadorea</taxon>
        <taxon>Rhabditida</taxon>
        <taxon>Tylenchina</taxon>
        <taxon>Tylenchomorpha</taxon>
        <taxon>Aphelenchoidea</taxon>
        <taxon>Aphelenchoididae</taxon>
        <taxon>Bursaphelenchus</taxon>
    </lineage>
</organism>
<sequence>MPSKLSNGCVRYLLESFCDYDSLLTGSRYHRITIPYAHAIKLKSHNKYVYVSGQVCFHSRRRLWMRKAIAKGFVREPNPCGISFVGSQFRIR</sequence>
<keyword evidence="2" id="KW-1185">Reference proteome</keyword>
<evidence type="ECO:0000313" key="2">
    <source>
        <dbReference type="Proteomes" id="UP000659654"/>
    </source>
</evidence>
<evidence type="ECO:0000313" key="1">
    <source>
        <dbReference type="EMBL" id="CAD5220123.1"/>
    </source>
</evidence>
<comment type="caution">
    <text evidence="1">The sequence shown here is derived from an EMBL/GenBank/DDBJ whole genome shotgun (WGS) entry which is preliminary data.</text>
</comment>
<dbReference type="EMBL" id="CAJFDI010000003">
    <property type="protein sequence ID" value="CAD5220123.1"/>
    <property type="molecule type" value="Genomic_DNA"/>
</dbReference>
<dbReference type="EMBL" id="CAJFCV020000003">
    <property type="protein sequence ID" value="CAG9105955.1"/>
    <property type="molecule type" value="Genomic_DNA"/>
</dbReference>
<protein>
    <submittedName>
        <fullName evidence="1">(pine wood nematode) hypothetical protein</fullName>
    </submittedName>
</protein>
<proteinExistence type="predicted"/>
<dbReference type="AlphaFoldDB" id="A0A7I8WL87"/>
<dbReference type="Proteomes" id="UP000582659">
    <property type="component" value="Unassembled WGS sequence"/>
</dbReference>
<name>A0A7I8WL87_BURXY</name>